<name>A0A9D1MDM9_9FIRM</name>
<reference evidence="4" key="1">
    <citation type="submission" date="2020-10" db="EMBL/GenBank/DDBJ databases">
        <authorList>
            <person name="Gilroy R."/>
        </authorList>
    </citation>
    <scope>NUCLEOTIDE SEQUENCE</scope>
    <source>
        <strain evidence="4">USAMLcec3-3695</strain>
    </source>
</reference>
<comment type="caution">
    <text evidence="4">The sequence shown here is derived from an EMBL/GenBank/DDBJ whole genome shotgun (WGS) entry which is preliminary data.</text>
</comment>
<evidence type="ECO:0000256" key="1">
    <source>
        <dbReference type="ARBA" id="ARBA00023002"/>
    </source>
</evidence>
<dbReference type="InterPro" id="IPR039697">
    <property type="entry name" value="Alcohol_dehydrogenase_Fe"/>
</dbReference>
<dbReference type="Gene3D" id="1.20.1090.10">
    <property type="entry name" value="Dehydroquinate synthase-like - alpha domain"/>
    <property type="match status" value="1"/>
</dbReference>
<dbReference type="Proteomes" id="UP000824109">
    <property type="component" value="Unassembled WGS sequence"/>
</dbReference>
<protein>
    <submittedName>
        <fullName evidence="4">4-hydroxybutyrate dehydrogenase</fullName>
    </submittedName>
</protein>
<dbReference type="GO" id="GO:0046872">
    <property type="term" value="F:metal ion binding"/>
    <property type="evidence" value="ECO:0007669"/>
    <property type="project" value="InterPro"/>
</dbReference>
<dbReference type="GO" id="GO:0004022">
    <property type="term" value="F:alcohol dehydrogenase (NAD+) activity"/>
    <property type="evidence" value="ECO:0007669"/>
    <property type="project" value="TreeGrafter"/>
</dbReference>
<gene>
    <name evidence="4" type="ORF">IAA61_10980</name>
</gene>
<dbReference type="AlphaFoldDB" id="A0A9D1MDM9"/>
<dbReference type="EMBL" id="DVNB01000111">
    <property type="protein sequence ID" value="HIU58316.1"/>
    <property type="molecule type" value="Genomic_DNA"/>
</dbReference>
<evidence type="ECO:0000313" key="4">
    <source>
        <dbReference type="EMBL" id="HIU58316.1"/>
    </source>
</evidence>
<organism evidence="4 5">
    <name type="scientific">Candidatus Ornithomonoglobus merdipullorum</name>
    <dbReference type="NCBI Taxonomy" id="2840895"/>
    <lineage>
        <taxon>Bacteria</taxon>
        <taxon>Bacillati</taxon>
        <taxon>Bacillota</taxon>
        <taxon>Clostridia</taxon>
        <taxon>Candidatus Ornithomonoglobus</taxon>
    </lineage>
</organism>
<dbReference type="InterPro" id="IPR001670">
    <property type="entry name" value="ADH_Fe/GldA"/>
</dbReference>
<evidence type="ECO:0000259" key="3">
    <source>
        <dbReference type="Pfam" id="PF25137"/>
    </source>
</evidence>
<dbReference type="PANTHER" id="PTHR11496:SF83">
    <property type="entry name" value="HYDROXYACID-OXOACID TRANSHYDROGENASE, MITOCHONDRIAL"/>
    <property type="match status" value="1"/>
</dbReference>
<dbReference type="SUPFAM" id="SSF56796">
    <property type="entry name" value="Dehydroquinate synthase-like"/>
    <property type="match status" value="1"/>
</dbReference>
<dbReference type="CDD" id="cd14860">
    <property type="entry name" value="4HBD_NAD"/>
    <property type="match status" value="1"/>
</dbReference>
<accession>A0A9D1MDM9</accession>
<dbReference type="Pfam" id="PF00465">
    <property type="entry name" value="Fe-ADH"/>
    <property type="match status" value="1"/>
</dbReference>
<dbReference type="Gene3D" id="3.40.50.1970">
    <property type="match status" value="1"/>
</dbReference>
<evidence type="ECO:0000259" key="2">
    <source>
        <dbReference type="Pfam" id="PF00465"/>
    </source>
</evidence>
<feature type="domain" description="Fe-containing alcohol dehydrogenase-like C-terminal" evidence="3">
    <location>
        <begin position="174"/>
        <end position="367"/>
    </location>
</feature>
<dbReference type="PANTHER" id="PTHR11496">
    <property type="entry name" value="ALCOHOL DEHYDROGENASE"/>
    <property type="match status" value="1"/>
</dbReference>
<dbReference type="InterPro" id="IPR056798">
    <property type="entry name" value="ADH_Fe_C"/>
</dbReference>
<dbReference type="Pfam" id="PF25137">
    <property type="entry name" value="ADH_Fe_C"/>
    <property type="match status" value="1"/>
</dbReference>
<evidence type="ECO:0000313" key="5">
    <source>
        <dbReference type="Proteomes" id="UP000824109"/>
    </source>
</evidence>
<feature type="domain" description="Alcohol dehydrogenase iron-type/glycerol dehydrogenase GldA" evidence="2">
    <location>
        <begin position="45"/>
        <end position="158"/>
    </location>
</feature>
<reference evidence="4" key="2">
    <citation type="journal article" date="2021" name="PeerJ">
        <title>Extensive microbial diversity within the chicken gut microbiome revealed by metagenomics and culture.</title>
        <authorList>
            <person name="Gilroy R."/>
            <person name="Ravi A."/>
            <person name="Getino M."/>
            <person name="Pursley I."/>
            <person name="Horton D.L."/>
            <person name="Alikhan N.F."/>
            <person name="Baker D."/>
            <person name="Gharbi K."/>
            <person name="Hall N."/>
            <person name="Watson M."/>
            <person name="Adriaenssens E.M."/>
            <person name="Foster-Nyarko E."/>
            <person name="Jarju S."/>
            <person name="Secka A."/>
            <person name="Antonio M."/>
            <person name="Oren A."/>
            <person name="Chaudhuri R.R."/>
            <person name="La Ragione R."/>
            <person name="Hildebrand F."/>
            <person name="Pallen M.J."/>
        </authorList>
    </citation>
    <scope>NUCLEOTIDE SEQUENCE</scope>
    <source>
        <strain evidence="4">USAMLcec3-3695</strain>
    </source>
</reference>
<sequence>MGVFKIVPEIHMLGTAEELREALGIGEGDLVIAGSVWRKNFKGTEGCEVLIVGDFAKGEPTDDLVERMNAAVSKPYKRVIGIGGGTVLDCAKLFALKKLSPVSDLFDGKFEAVKDKELVLVPTTCGTGSEVTNISILEFKSRKTKFGLANDAIFTDKAYIVPELAEGMPYNVFAASSLDALVHASESFLSPKATEISKMFSIGAIDRILKGYKRIATDGRECLSSLMPDFCLASVMAGIAFGNAGCAAVHAMSYPLGAQFHVPHGESNYSVFTGVLKKYAVKAPDGNIAVLTGHFAELLECDAKDVLEQLDGLLSEAAMPRRRLGEYGMTDDMVRGFSISVMENQQRLLANNYVPLSCEEIEEIYASLL</sequence>
<keyword evidence="1" id="KW-0560">Oxidoreductase</keyword>
<proteinExistence type="predicted"/>